<feature type="chain" id="PRO_5046460111" description="Lactococcin 972 family bacteriocin" evidence="1">
    <location>
        <begin position="25"/>
        <end position="92"/>
    </location>
</feature>
<dbReference type="Proteomes" id="UP001501742">
    <property type="component" value="Unassembled WGS sequence"/>
</dbReference>
<keyword evidence="1" id="KW-0732">Signal</keyword>
<comment type="caution">
    <text evidence="2">The sequence shown here is derived from an EMBL/GenBank/DDBJ whole genome shotgun (WGS) entry which is preliminary data.</text>
</comment>
<evidence type="ECO:0000256" key="1">
    <source>
        <dbReference type="SAM" id="SignalP"/>
    </source>
</evidence>
<protein>
    <recommendedName>
        <fullName evidence="4">Lactococcin 972 family bacteriocin</fullName>
    </recommendedName>
</protein>
<dbReference type="RefSeq" id="WP_111237830.1">
    <property type="nucleotide sequence ID" value="NZ_BAAAJX010000002.1"/>
</dbReference>
<dbReference type="EMBL" id="BAAAJX010000002">
    <property type="protein sequence ID" value="GAA1491867.1"/>
    <property type="molecule type" value="Genomic_DNA"/>
</dbReference>
<evidence type="ECO:0000313" key="3">
    <source>
        <dbReference type="Proteomes" id="UP001501742"/>
    </source>
</evidence>
<name>A0ABP4K1J3_9MICO</name>
<accession>A0ABP4K1J3</accession>
<proteinExistence type="predicted"/>
<gene>
    <name evidence="2" type="ORF">GCM10009627_02130</name>
</gene>
<evidence type="ECO:0008006" key="4">
    <source>
        <dbReference type="Google" id="ProtNLM"/>
    </source>
</evidence>
<sequence length="92" mass="9684">MITKLVLGAAVVGTLLSGTLALDAATAPRAEAAACYGSVSIWKGKNNTCSSARHWDAIKNAKSKYGAWVTRGRYSTQNACWANVVSYGMTAK</sequence>
<reference evidence="3" key="1">
    <citation type="journal article" date="2019" name="Int. J. Syst. Evol. Microbiol.">
        <title>The Global Catalogue of Microorganisms (GCM) 10K type strain sequencing project: providing services to taxonomists for standard genome sequencing and annotation.</title>
        <authorList>
            <consortium name="The Broad Institute Genomics Platform"/>
            <consortium name="The Broad Institute Genome Sequencing Center for Infectious Disease"/>
            <person name="Wu L."/>
            <person name="Ma J."/>
        </authorList>
    </citation>
    <scope>NUCLEOTIDE SEQUENCE [LARGE SCALE GENOMIC DNA]</scope>
    <source>
        <strain evidence="3">JCM 12140</strain>
    </source>
</reference>
<feature type="signal peptide" evidence="1">
    <location>
        <begin position="1"/>
        <end position="24"/>
    </location>
</feature>
<evidence type="ECO:0000313" key="2">
    <source>
        <dbReference type="EMBL" id="GAA1491867.1"/>
    </source>
</evidence>
<organism evidence="2 3">
    <name type="scientific">Curtobacterium herbarum</name>
    <dbReference type="NCBI Taxonomy" id="150122"/>
    <lineage>
        <taxon>Bacteria</taxon>
        <taxon>Bacillati</taxon>
        <taxon>Actinomycetota</taxon>
        <taxon>Actinomycetes</taxon>
        <taxon>Micrococcales</taxon>
        <taxon>Microbacteriaceae</taxon>
        <taxon>Curtobacterium</taxon>
    </lineage>
</organism>
<keyword evidence="3" id="KW-1185">Reference proteome</keyword>